<dbReference type="Proteomes" id="UP000245783">
    <property type="component" value="Unassembled WGS sequence"/>
</dbReference>
<reference evidence="2 3" key="1">
    <citation type="journal article" date="2018" name="Mol. Biol. Evol.">
        <title>Broad Genomic Sampling Reveals a Smut Pathogenic Ancestry of the Fungal Clade Ustilaginomycotina.</title>
        <authorList>
            <person name="Kijpornyongpan T."/>
            <person name="Mondo S.J."/>
            <person name="Barry K."/>
            <person name="Sandor L."/>
            <person name="Lee J."/>
            <person name="Lipzen A."/>
            <person name="Pangilinan J."/>
            <person name="LaButti K."/>
            <person name="Hainaut M."/>
            <person name="Henrissat B."/>
            <person name="Grigoriev I.V."/>
            <person name="Spatafora J.W."/>
            <person name="Aime M.C."/>
        </authorList>
    </citation>
    <scope>NUCLEOTIDE SEQUENCE [LARGE SCALE GENOMIC DNA]</scope>
    <source>
        <strain evidence="2 3">MCA 4658</strain>
    </source>
</reference>
<name>A0A316VPR4_9BASI</name>
<dbReference type="GeneID" id="37037176"/>
<accession>A0A316VPR4</accession>
<keyword evidence="3" id="KW-1185">Reference proteome</keyword>
<dbReference type="RefSeq" id="XP_025366727.1">
    <property type="nucleotide sequence ID" value="XM_025515306.1"/>
</dbReference>
<gene>
    <name evidence="2" type="ORF">IE81DRAFT_332248</name>
</gene>
<dbReference type="InParanoid" id="A0A316VPR4"/>
<dbReference type="OrthoDB" id="265717at2759"/>
<feature type="chain" id="PRO_5016393144" evidence="1">
    <location>
        <begin position="29"/>
        <end position="277"/>
    </location>
</feature>
<dbReference type="EMBL" id="KZ819458">
    <property type="protein sequence ID" value="PWN39567.1"/>
    <property type="molecule type" value="Genomic_DNA"/>
</dbReference>
<evidence type="ECO:0000313" key="2">
    <source>
        <dbReference type="EMBL" id="PWN39567.1"/>
    </source>
</evidence>
<proteinExistence type="predicted"/>
<organism evidence="2 3">
    <name type="scientific">Ceraceosorus guamensis</name>
    <dbReference type="NCBI Taxonomy" id="1522189"/>
    <lineage>
        <taxon>Eukaryota</taxon>
        <taxon>Fungi</taxon>
        <taxon>Dikarya</taxon>
        <taxon>Basidiomycota</taxon>
        <taxon>Ustilaginomycotina</taxon>
        <taxon>Exobasidiomycetes</taxon>
        <taxon>Ceraceosorales</taxon>
        <taxon>Ceraceosoraceae</taxon>
        <taxon>Ceraceosorus</taxon>
    </lineage>
</organism>
<dbReference type="AlphaFoldDB" id="A0A316VPR4"/>
<evidence type="ECO:0000256" key="1">
    <source>
        <dbReference type="SAM" id="SignalP"/>
    </source>
</evidence>
<keyword evidence="1" id="KW-0732">Signal</keyword>
<evidence type="ECO:0000313" key="3">
    <source>
        <dbReference type="Proteomes" id="UP000245783"/>
    </source>
</evidence>
<feature type="signal peptide" evidence="1">
    <location>
        <begin position="1"/>
        <end position="28"/>
    </location>
</feature>
<protein>
    <submittedName>
        <fullName evidence="2">Uncharacterized protein</fullName>
    </submittedName>
</protein>
<dbReference type="STRING" id="1522189.A0A316VPR4"/>
<sequence length="277" mass="29643">MKLRIIIGSLPLPPLLLLLLLLATLALSSAPTLAAPAASAKASEADRLHAQQQEKRDLSILRGLIPVTRFPGTNLLAASYPNEITVRYNGTVVIIPTSKSVAQSLLPANEKLLPTHPVPGLAADQWPIVLQFGLSQDIKQYNSGVGDFYTSRICVPWTDRSADGKTPFSFHVVNVLNLTPLGLPGAFFSGEQVKAGLYNPSNQALGIRAGSAGTIGSTVVQASILKEPLFDFKLTPISQQDDGLGLSVFSDFAQQGYTNSKSDTCTYCELRSRSPQL</sequence>